<evidence type="ECO:0000256" key="1">
    <source>
        <dbReference type="ARBA" id="ARBA00001917"/>
    </source>
</evidence>
<dbReference type="InterPro" id="IPR013785">
    <property type="entry name" value="Aldolase_TIM"/>
</dbReference>
<dbReference type="CDD" id="cd02933">
    <property type="entry name" value="OYE_like_FMN"/>
    <property type="match status" value="1"/>
</dbReference>
<dbReference type="PANTHER" id="PTHR22893:SF129">
    <property type="entry name" value="FLAVIN OXIDOREDUCTASE HXNT"/>
    <property type="match status" value="1"/>
</dbReference>
<dbReference type="PANTHER" id="PTHR22893">
    <property type="entry name" value="NADH OXIDOREDUCTASE-RELATED"/>
    <property type="match status" value="1"/>
</dbReference>
<dbReference type="GO" id="GO:0010181">
    <property type="term" value="F:FMN binding"/>
    <property type="evidence" value="ECO:0007669"/>
    <property type="project" value="InterPro"/>
</dbReference>
<name>A0A1L9R485_ASPWE</name>
<dbReference type="VEuPathDB" id="FungiDB:ASPWEDRAFT_122299"/>
<dbReference type="GeneID" id="63744993"/>
<organism evidence="5 6">
    <name type="scientific">Aspergillus wentii DTO 134E9</name>
    <dbReference type="NCBI Taxonomy" id="1073089"/>
    <lineage>
        <taxon>Eukaryota</taxon>
        <taxon>Fungi</taxon>
        <taxon>Dikarya</taxon>
        <taxon>Ascomycota</taxon>
        <taxon>Pezizomycotina</taxon>
        <taxon>Eurotiomycetes</taxon>
        <taxon>Eurotiomycetidae</taxon>
        <taxon>Eurotiales</taxon>
        <taxon>Aspergillaceae</taxon>
        <taxon>Aspergillus</taxon>
        <taxon>Aspergillus subgen. Cremei</taxon>
    </lineage>
</organism>
<evidence type="ECO:0000313" key="6">
    <source>
        <dbReference type="Proteomes" id="UP000184383"/>
    </source>
</evidence>
<reference evidence="6" key="1">
    <citation type="journal article" date="2017" name="Genome Biol.">
        <title>Comparative genomics reveals high biological diversity and specific adaptations in the industrially and medically important fungal genus Aspergillus.</title>
        <authorList>
            <person name="de Vries R.P."/>
            <person name="Riley R."/>
            <person name="Wiebenga A."/>
            <person name="Aguilar-Osorio G."/>
            <person name="Amillis S."/>
            <person name="Uchima C.A."/>
            <person name="Anderluh G."/>
            <person name="Asadollahi M."/>
            <person name="Askin M."/>
            <person name="Barry K."/>
            <person name="Battaglia E."/>
            <person name="Bayram O."/>
            <person name="Benocci T."/>
            <person name="Braus-Stromeyer S.A."/>
            <person name="Caldana C."/>
            <person name="Canovas D."/>
            <person name="Cerqueira G.C."/>
            <person name="Chen F."/>
            <person name="Chen W."/>
            <person name="Choi C."/>
            <person name="Clum A."/>
            <person name="Dos Santos R.A."/>
            <person name="Damasio A.R."/>
            <person name="Diallinas G."/>
            <person name="Emri T."/>
            <person name="Fekete E."/>
            <person name="Flipphi M."/>
            <person name="Freyberg S."/>
            <person name="Gallo A."/>
            <person name="Gournas C."/>
            <person name="Habgood R."/>
            <person name="Hainaut M."/>
            <person name="Harispe M.L."/>
            <person name="Henrissat B."/>
            <person name="Hilden K.S."/>
            <person name="Hope R."/>
            <person name="Hossain A."/>
            <person name="Karabika E."/>
            <person name="Karaffa L."/>
            <person name="Karanyi Z."/>
            <person name="Krasevec N."/>
            <person name="Kuo A."/>
            <person name="Kusch H."/>
            <person name="LaButti K."/>
            <person name="Lagendijk E.L."/>
            <person name="Lapidus A."/>
            <person name="Levasseur A."/>
            <person name="Lindquist E."/>
            <person name="Lipzen A."/>
            <person name="Logrieco A.F."/>
            <person name="MacCabe A."/>
            <person name="Maekelae M.R."/>
            <person name="Malavazi I."/>
            <person name="Melin P."/>
            <person name="Meyer V."/>
            <person name="Mielnichuk N."/>
            <person name="Miskei M."/>
            <person name="Molnar A.P."/>
            <person name="Mule G."/>
            <person name="Ngan C.Y."/>
            <person name="Orejas M."/>
            <person name="Orosz E."/>
            <person name="Ouedraogo J.P."/>
            <person name="Overkamp K.M."/>
            <person name="Park H.-S."/>
            <person name="Perrone G."/>
            <person name="Piumi F."/>
            <person name="Punt P.J."/>
            <person name="Ram A.F."/>
            <person name="Ramon A."/>
            <person name="Rauscher S."/>
            <person name="Record E."/>
            <person name="Riano-Pachon D.M."/>
            <person name="Robert V."/>
            <person name="Roehrig J."/>
            <person name="Ruller R."/>
            <person name="Salamov A."/>
            <person name="Salih N.S."/>
            <person name="Samson R.A."/>
            <person name="Sandor E."/>
            <person name="Sanguinetti M."/>
            <person name="Schuetze T."/>
            <person name="Sepcic K."/>
            <person name="Shelest E."/>
            <person name="Sherlock G."/>
            <person name="Sophianopoulou V."/>
            <person name="Squina F.M."/>
            <person name="Sun H."/>
            <person name="Susca A."/>
            <person name="Todd R.B."/>
            <person name="Tsang A."/>
            <person name="Unkles S.E."/>
            <person name="van de Wiele N."/>
            <person name="van Rossen-Uffink D."/>
            <person name="Oliveira J.V."/>
            <person name="Vesth T.C."/>
            <person name="Visser J."/>
            <person name="Yu J.-H."/>
            <person name="Zhou M."/>
            <person name="Andersen M.R."/>
            <person name="Archer D.B."/>
            <person name="Baker S.E."/>
            <person name="Benoit I."/>
            <person name="Brakhage A.A."/>
            <person name="Braus G.H."/>
            <person name="Fischer R."/>
            <person name="Frisvad J.C."/>
            <person name="Goldman G.H."/>
            <person name="Houbraken J."/>
            <person name="Oakley B."/>
            <person name="Pocsi I."/>
            <person name="Scazzocchio C."/>
            <person name="Seiboth B."/>
            <person name="vanKuyk P.A."/>
            <person name="Wortman J."/>
            <person name="Dyer P.S."/>
            <person name="Grigoriev I.V."/>
        </authorList>
    </citation>
    <scope>NUCLEOTIDE SEQUENCE [LARGE SCALE GENOMIC DNA]</scope>
    <source>
        <strain evidence="6">DTO 134E9</strain>
    </source>
</reference>
<dbReference type="Gene3D" id="3.20.20.70">
    <property type="entry name" value="Aldolase class I"/>
    <property type="match status" value="1"/>
</dbReference>
<comment type="similarity">
    <text evidence="2">Belongs to the NADH:flavin oxidoreductase/NADH oxidase family.</text>
</comment>
<evidence type="ECO:0000259" key="4">
    <source>
        <dbReference type="Pfam" id="PF00724"/>
    </source>
</evidence>
<dbReference type="STRING" id="1073089.A0A1L9R485"/>
<gene>
    <name evidence="5" type="ORF">ASPWEDRAFT_122299</name>
</gene>
<sequence>MGSLSPSAPLFEPLRLGALTLQHRVIQAPCTRMRATKESDGVFVPNDLNVEYYSQRASAGSLMLTEATPISRYAAGYPGVPGIFTPSQIAGWKKVTDAIHAKGAFMFCQLWHVGRATVPSFIDGKQSVSASDIPISGSALDGTEYAASPPKAMTIEDIQETVKEYAAAALRAREAGFDGVEIHGANGYLLDQFLHDNVNNRTDEYGGSIEKRSRIILEVIQAVSAVIGADRVGIRLSPYNYFQDTRDSSPNANWLVLSSLIAGLPEKSRPAYVHMIEPRFDEILDESAKMDSLDGSTVKPSLDVFRPTLKKSGIAFLAAGNFNPENAGAKVMKDGADAVVFGRYFISNPDLPYRLREGLSLTPYDRTTFYGADPPEKGYVDYPFYK</sequence>
<dbReference type="Proteomes" id="UP000184383">
    <property type="component" value="Unassembled WGS sequence"/>
</dbReference>
<comment type="cofactor">
    <cofactor evidence="1">
        <name>FMN</name>
        <dbReference type="ChEBI" id="CHEBI:58210"/>
    </cofactor>
</comment>
<evidence type="ECO:0000313" key="5">
    <source>
        <dbReference type="EMBL" id="OJJ29692.1"/>
    </source>
</evidence>
<protein>
    <recommendedName>
        <fullName evidence="4">NADH:flavin oxidoreductase/NADH oxidase N-terminal domain-containing protein</fullName>
    </recommendedName>
</protein>
<proteinExistence type="inferred from homology"/>
<dbReference type="Pfam" id="PF00724">
    <property type="entry name" value="Oxidored_FMN"/>
    <property type="match status" value="1"/>
</dbReference>
<keyword evidence="6" id="KW-1185">Reference proteome</keyword>
<dbReference type="GO" id="GO:0016628">
    <property type="term" value="F:oxidoreductase activity, acting on the CH-CH group of donors, NAD or NADP as acceptor"/>
    <property type="evidence" value="ECO:0007669"/>
    <property type="project" value="UniProtKB-ARBA"/>
</dbReference>
<accession>A0A1L9R485</accession>
<dbReference type="OrthoDB" id="276546at2759"/>
<dbReference type="RefSeq" id="XP_040683369.1">
    <property type="nucleotide sequence ID" value="XM_040829145.1"/>
</dbReference>
<dbReference type="GO" id="GO:0005829">
    <property type="term" value="C:cytosol"/>
    <property type="evidence" value="ECO:0007669"/>
    <property type="project" value="UniProtKB-ARBA"/>
</dbReference>
<evidence type="ECO:0000256" key="2">
    <source>
        <dbReference type="ARBA" id="ARBA00005979"/>
    </source>
</evidence>
<dbReference type="FunFam" id="3.20.20.70:FF:000059">
    <property type="entry name" value="N-ethylmaleimide reductase, FMN-linked"/>
    <property type="match status" value="1"/>
</dbReference>
<dbReference type="GO" id="GO:0003959">
    <property type="term" value="F:NADPH dehydrogenase activity"/>
    <property type="evidence" value="ECO:0007669"/>
    <property type="project" value="TreeGrafter"/>
</dbReference>
<dbReference type="SUPFAM" id="SSF51395">
    <property type="entry name" value="FMN-linked oxidoreductases"/>
    <property type="match status" value="1"/>
</dbReference>
<dbReference type="EMBL" id="KV878218">
    <property type="protein sequence ID" value="OJJ29692.1"/>
    <property type="molecule type" value="Genomic_DNA"/>
</dbReference>
<feature type="domain" description="NADH:flavin oxidoreductase/NADH oxidase N-terminal" evidence="4">
    <location>
        <begin position="10"/>
        <end position="360"/>
    </location>
</feature>
<dbReference type="InterPro" id="IPR001155">
    <property type="entry name" value="OxRdtase_FMN_N"/>
</dbReference>
<evidence type="ECO:0000256" key="3">
    <source>
        <dbReference type="ARBA" id="ARBA00023002"/>
    </source>
</evidence>
<keyword evidence="3" id="KW-0560">Oxidoreductase</keyword>
<dbReference type="InterPro" id="IPR045247">
    <property type="entry name" value="Oye-like"/>
</dbReference>
<dbReference type="AlphaFoldDB" id="A0A1L9R485"/>